<protein>
    <submittedName>
        <fullName evidence="1">Uncharacterized protein</fullName>
    </submittedName>
</protein>
<organism evidence="1">
    <name type="scientific">viral metagenome</name>
    <dbReference type="NCBI Taxonomy" id="1070528"/>
    <lineage>
        <taxon>unclassified sequences</taxon>
        <taxon>metagenomes</taxon>
        <taxon>organismal metagenomes</taxon>
    </lineage>
</organism>
<dbReference type="AlphaFoldDB" id="A0A2V0RC28"/>
<dbReference type="EMBL" id="BDQE01000169">
    <property type="protein sequence ID" value="GBH22909.1"/>
    <property type="molecule type" value="Genomic_RNA"/>
</dbReference>
<name>A0A2V0RC28_9ZZZZ</name>
<proteinExistence type="predicted"/>
<reference evidence="1" key="1">
    <citation type="submission" date="2017-04" db="EMBL/GenBank/DDBJ databases">
        <title>Unveiling RNA virosphere associated with marine microorganisms.</title>
        <authorList>
            <person name="Urayama S."/>
            <person name="Takaki Y."/>
            <person name="Nishi S."/>
            <person name="Yoshida Y."/>
            <person name="Deguchi S."/>
            <person name="Takai K."/>
            <person name="Nunoura T."/>
        </authorList>
    </citation>
    <scope>NUCLEOTIDE SEQUENCE</scope>
</reference>
<sequence length="606" mass="68940">MKQNKTNIENTRKNAFLLSGLLSAVSDVMSRSPAYLKSMGYKQWRNPFTETQMHAAAKAFAEGTTNVETKHMMHMLRNFTNTNNNVHALYTFVKGLCTLGNTTSDDIVNFIDEFDCDKPIPQVSDVTRDVRNAGLVRHMNDLVMFGEYMQDHVDISLIGEDPLSKRSAELLYETLWYYDDDDTFSGFRFDTQNNADFVPVGPVSGYGEELQRPRPASFVALFKATSLQSIPPVSTDVLRIFDDAIEAKFTDHEVTYVNRTDSDHFYNLNGERIEVIGHIRDRTGYDTTRTSAFGYSEDGILHTMFVPEDRRTYNVKEPKFSPAKNGYVYRSVGSRSYDQDQSFAEGSYSPSNRESLTIGELLSCLPQEMRDTLYQYTCIMPSMKWVEKRSGKKVYTTFSLSYREFIRKTERDMIQPTQMPSDLRSLQKLQDIQFDALSQRGKKILSFTSHDRSSFGSDYSIVDDWGDETLNVHATRPRANAARVFGDYYNDPTIPLGQVIDTLAGHQNSFEHLDVDVRLAFATNLFDEIRPVEVSSPASNNIGDHKQASETVSLRWLKHVPVMWADDTKTHVTSGSLERMIATIKQLTIDDADRSGRVTVIVPLRV</sequence>
<accession>A0A2V0RC28</accession>
<comment type="caution">
    <text evidence="1">The sequence shown here is derived from an EMBL/GenBank/DDBJ whole genome shotgun (WGS) entry which is preliminary data.</text>
</comment>
<evidence type="ECO:0000313" key="1">
    <source>
        <dbReference type="EMBL" id="GBH22909.1"/>
    </source>
</evidence>